<feature type="signal peptide" evidence="2">
    <location>
        <begin position="1"/>
        <end position="29"/>
    </location>
</feature>
<dbReference type="OrthoDB" id="107519at2"/>
<comment type="caution">
    <text evidence="3">The sequence shown here is derived from an EMBL/GenBank/DDBJ whole genome shotgun (WGS) entry which is preliminary data.</text>
</comment>
<evidence type="ECO:0000313" key="4">
    <source>
        <dbReference type="Proteomes" id="UP000538666"/>
    </source>
</evidence>
<sequence length="433" mass="47961">MRKMLMMAFGFMSARFPATIVACSMLAYASLTSAAAGNSKSKHQAESGPPPVARIEVGPLGYTAPSRFYLVGRFASASLDFIDREHLLFTFRESGLMQRVPEASRDDDDQAICALVLDIASGKVVQKAKWRMHDRQRYLWAIGRGEFLVRQRNSLYLTDRRLELHPYMQFDTRLQSIAVAPDHQLITLESEKHDPSVEDSDTDQNSQVPLSSKDVKRPSTQILIVRIPDQAPIARSETRHVVELPLVQNGFLELLEGDHPDKWVVRNRPFTGSGNNVVEVTSACNPEITTLSNTVGLAIGCTGGSSDHMVTAFSTTGTVLWRDRWQPRYIWPTFEFAENGTRFAYGSLELNHTIGTMDPFGEDDVVAQMVGVFDTETGKLEMVKTASPILSAGHNYALSEDGERFAILREGAIEVYDLPPAPTGPVIAKSSPK</sequence>
<evidence type="ECO:0000313" key="3">
    <source>
        <dbReference type="EMBL" id="MBB6144605.1"/>
    </source>
</evidence>
<organism evidence="3 4">
    <name type="scientific">Silvibacterium bohemicum</name>
    <dbReference type="NCBI Taxonomy" id="1577686"/>
    <lineage>
        <taxon>Bacteria</taxon>
        <taxon>Pseudomonadati</taxon>
        <taxon>Acidobacteriota</taxon>
        <taxon>Terriglobia</taxon>
        <taxon>Terriglobales</taxon>
        <taxon>Acidobacteriaceae</taxon>
        <taxon>Silvibacterium</taxon>
    </lineage>
</organism>
<feature type="chain" id="PRO_5032359349" description="Secreted protein" evidence="2">
    <location>
        <begin position="30"/>
        <end position="433"/>
    </location>
</feature>
<dbReference type="EMBL" id="JACHEK010000005">
    <property type="protein sequence ID" value="MBB6144605.1"/>
    <property type="molecule type" value="Genomic_DNA"/>
</dbReference>
<accession>A0A841JVP3</accession>
<dbReference type="AlphaFoldDB" id="A0A841JVP3"/>
<keyword evidence="2" id="KW-0732">Signal</keyword>
<reference evidence="3 4" key="1">
    <citation type="submission" date="2020-08" db="EMBL/GenBank/DDBJ databases">
        <title>Genomic Encyclopedia of Type Strains, Phase IV (KMG-IV): sequencing the most valuable type-strain genomes for metagenomic binning, comparative biology and taxonomic classification.</title>
        <authorList>
            <person name="Goeker M."/>
        </authorList>
    </citation>
    <scope>NUCLEOTIDE SEQUENCE [LARGE SCALE GENOMIC DNA]</scope>
    <source>
        <strain evidence="3 4">DSM 103733</strain>
    </source>
</reference>
<protein>
    <recommendedName>
        <fullName evidence="5">Secreted protein</fullName>
    </recommendedName>
</protein>
<evidence type="ECO:0000256" key="2">
    <source>
        <dbReference type="SAM" id="SignalP"/>
    </source>
</evidence>
<evidence type="ECO:0000256" key="1">
    <source>
        <dbReference type="SAM" id="MobiDB-lite"/>
    </source>
</evidence>
<evidence type="ECO:0008006" key="5">
    <source>
        <dbReference type="Google" id="ProtNLM"/>
    </source>
</evidence>
<proteinExistence type="predicted"/>
<dbReference type="Proteomes" id="UP000538666">
    <property type="component" value="Unassembled WGS sequence"/>
</dbReference>
<keyword evidence="4" id="KW-1185">Reference proteome</keyword>
<feature type="region of interest" description="Disordered" evidence="1">
    <location>
        <begin position="191"/>
        <end position="213"/>
    </location>
</feature>
<name>A0A841JVP3_9BACT</name>
<gene>
    <name evidence="3" type="ORF">HNQ77_002561</name>
</gene>
<dbReference type="RefSeq" id="WP_156185965.1">
    <property type="nucleotide sequence ID" value="NZ_JACHEK010000005.1"/>
</dbReference>